<dbReference type="HOGENOM" id="CLU_1727392_0_0_6"/>
<evidence type="ECO:0008006" key="3">
    <source>
        <dbReference type="Google" id="ProtNLM"/>
    </source>
</evidence>
<dbReference type="AlphaFoldDB" id="N8Y6Q6"/>
<reference evidence="1 2" key="1">
    <citation type="submission" date="2013-02" db="EMBL/GenBank/DDBJ databases">
        <title>The Genome Sequence of Acinetobacter guillouiae NIPH 991.</title>
        <authorList>
            <consortium name="The Broad Institute Genome Sequencing Platform"/>
            <consortium name="The Broad Institute Genome Sequencing Center for Infectious Disease"/>
            <person name="Cerqueira G."/>
            <person name="Feldgarden M."/>
            <person name="Courvalin P."/>
            <person name="Perichon B."/>
            <person name="Grillot-Courvalin C."/>
            <person name="Clermont D."/>
            <person name="Rocha E."/>
            <person name="Yoon E.-J."/>
            <person name="Nemec A."/>
            <person name="Walker B."/>
            <person name="Young S.K."/>
            <person name="Zeng Q."/>
            <person name="Gargeya S."/>
            <person name="Fitzgerald M."/>
            <person name="Haas B."/>
            <person name="Abouelleil A."/>
            <person name="Alvarado L."/>
            <person name="Arachchi H.M."/>
            <person name="Berlin A.M."/>
            <person name="Chapman S.B."/>
            <person name="Dewar J."/>
            <person name="Goldberg J."/>
            <person name="Griggs A."/>
            <person name="Gujja S."/>
            <person name="Hansen M."/>
            <person name="Howarth C."/>
            <person name="Imamovic A."/>
            <person name="Larimer J."/>
            <person name="McCowan C."/>
            <person name="Murphy C."/>
            <person name="Neiman D."/>
            <person name="Pearson M."/>
            <person name="Priest M."/>
            <person name="Roberts A."/>
            <person name="Saif S."/>
            <person name="Shea T."/>
            <person name="Sisk P."/>
            <person name="Sykes S."/>
            <person name="Wortman J."/>
            <person name="Nusbaum C."/>
            <person name="Birren B."/>
        </authorList>
    </citation>
    <scope>NUCLEOTIDE SEQUENCE [LARGE SCALE GENOMIC DNA]</scope>
    <source>
        <strain evidence="1 2">NIPH 991</strain>
    </source>
</reference>
<proteinExistence type="predicted"/>
<dbReference type="EMBL" id="APPJ01000015">
    <property type="protein sequence ID" value="ENV14995.1"/>
    <property type="molecule type" value="Genomic_DNA"/>
</dbReference>
<gene>
    <name evidence="1" type="ORF">F964_04423</name>
</gene>
<evidence type="ECO:0000313" key="2">
    <source>
        <dbReference type="Proteomes" id="UP000013148"/>
    </source>
</evidence>
<comment type="caution">
    <text evidence="1">The sequence shown here is derived from an EMBL/GenBank/DDBJ whole genome shotgun (WGS) entry which is preliminary data.</text>
</comment>
<organism evidence="1 2">
    <name type="scientific">Acinetobacter guillouiae NIPH 991</name>
    <dbReference type="NCBI Taxonomy" id="1217656"/>
    <lineage>
        <taxon>Bacteria</taxon>
        <taxon>Pseudomonadati</taxon>
        <taxon>Pseudomonadota</taxon>
        <taxon>Gammaproteobacteria</taxon>
        <taxon>Moraxellales</taxon>
        <taxon>Moraxellaceae</taxon>
        <taxon>Acinetobacter</taxon>
    </lineage>
</organism>
<protein>
    <recommendedName>
        <fullName evidence="3">Barstar (barnase inhibitor) domain-containing protein</fullName>
    </recommendedName>
</protein>
<sequence length="151" mass="17904">MNSPKLYAFFCAEECKKNEELILRIDNNLKTIYEVYSYCLINIYDKYKYINSILPENKLFFGASPDGFLDCLTEFLDQNINLLRIEIIDKGNEISENEIYVFLHGLLANILNHDYDSKLRIFVSKEILNIYLRESNRLLDLDTNPYDFVIY</sequence>
<keyword evidence="2" id="KW-1185">Reference proteome</keyword>
<evidence type="ECO:0000313" key="1">
    <source>
        <dbReference type="EMBL" id="ENV14995.1"/>
    </source>
</evidence>
<dbReference type="RefSeq" id="WP_004823516.1">
    <property type="nucleotide sequence ID" value="NZ_KB849456.1"/>
</dbReference>
<name>N8Y6Q6_ACIGI</name>
<accession>N8Y6Q6</accession>
<dbReference type="Proteomes" id="UP000013148">
    <property type="component" value="Unassembled WGS sequence"/>
</dbReference>